<proteinExistence type="predicted"/>
<sequence length="207" mass="23369">MEVLANDAWGDDAVTVVSGLPRSGTSMLMRVLAFGGIEPLTDHIREGNSRNPHGYFEWEPIKERHGYVNWIDSAAGKAVKAVSRFVRHLPATRCYSILFLHRDLDEIVRSQRDMALHLSDASWDDAAADKLKDVYRRHVDETLAWIDARPNMRLHTLHYESMLAAPAPEIDRIRAFLAPRRLDTARMLTAVDPTLNHAASPREASHA</sequence>
<comment type="caution">
    <text evidence="1">The sequence shown here is derived from an EMBL/GenBank/DDBJ whole genome shotgun (WGS) entry which is preliminary data.</text>
</comment>
<reference evidence="1 2" key="1">
    <citation type="submission" date="2015-11" db="EMBL/GenBank/DDBJ databases">
        <title>Expanding the genomic diversity of Burkholderia species for the development of highly accurate diagnostics.</title>
        <authorList>
            <person name="Sahl J."/>
            <person name="Keim P."/>
            <person name="Wagner D."/>
        </authorList>
    </citation>
    <scope>NUCLEOTIDE SEQUENCE [LARGE SCALE GENOMIC DNA]</scope>
    <source>
        <strain evidence="1 2">MSMB2167WGS</strain>
    </source>
</reference>
<organism evidence="1 2">
    <name type="scientific">Burkholderia ubonensis</name>
    <dbReference type="NCBI Taxonomy" id="101571"/>
    <lineage>
        <taxon>Bacteria</taxon>
        <taxon>Pseudomonadati</taxon>
        <taxon>Pseudomonadota</taxon>
        <taxon>Betaproteobacteria</taxon>
        <taxon>Burkholderiales</taxon>
        <taxon>Burkholderiaceae</taxon>
        <taxon>Burkholderia</taxon>
        <taxon>Burkholderia cepacia complex</taxon>
    </lineage>
</organism>
<gene>
    <name evidence="1" type="ORF">WL73_15370</name>
</gene>
<name>A0A107F984_9BURK</name>
<accession>A0A107F984</accession>
<dbReference type="EMBL" id="LPIX01000057">
    <property type="protein sequence ID" value="KWE03137.1"/>
    <property type="molecule type" value="Genomic_DNA"/>
</dbReference>
<evidence type="ECO:0008006" key="3">
    <source>
        <dbReference type="Google" id="ProtNLM"/>
    </source>
</evidence>
<dbReference type="Proteomes" id="UP000062998">
    <property type="component" value="Unassembled WGS sequence"/>
</dbReference>
<dbReference type="AlphaFoldDB" id="A0A107F984"/>
<evidence type="ECO:0000313" key="2">
    <source>
        <dbReference type="Proteomes" id="UP000062998"/>
    </source>
</evidence>
<dbReference type="Pfam" id="PF13469">
    <property type="entry name" value="Sulfotransfer_3"/>
    <property type="match status" value="1"/>
</dbReference>
<dbReference type="Gene3D" id="3.40.50.300">
    <property type="entry name" value="P-loop containing nucleotide triphosphate hydrolases"/>
    <property type="match status" value="1"/>
</dbReference>
<protein>
    <recommendedName>
        <fullName evidence="3">Sulfotransferase family protein</fullName>
    </recommendedName>
</protein>
<dbReference type="InterPro" id="IPR027417">
    <property type="entry name" value="P-loop_NTPase"/>
</dbReference>
<dbReference type="SUPFAM" id="SSF52540">
    <property type="entry name" value="P-loop containing nucleoside triphosphate hydrolases"/>
    <property type="match status" value="1"/>
</dbReference>
<evidence type="ECO:0000313" key="1">
    <source>
        <dbReference type="EMBL" id="KWE03137.1"/>
    </source>
</evidence>